<dbReference type="InterPro" id="IPR004681">
    <property type="entry name" value="TRAP_DctM"/>
</dbReference>
<evidence type="ECO:0000256" key="2">
    <source>
        <dbReference type="ARBA" id="ARBA00022475"/>
    </source>
</evidence>
<dbReference type="Pfam" id="PF06808">
    <property type="entry name" value="DctM"/>
    <property type="match status" value="1"/>
</dbReference>
<dbReference type="AlphaFoldDB" id="A0A1G6BU42"/>
<keyword evidence="5 7" id="KW-1133">Transmembrane helix</keyword>
<dbReference type="PANTHER" id="PTHR33362:SF5">
    <property type="entry name" value="C4-DICARBOXYLATE TRAP TRANSPORTER LARGE PERMEASE PROTEIN DCTM"/>
    <property type="match status" value="1"/>
</dbReference>
<gene>
    <name evidence="9" type="ORF">SAMN02982931_01854</name>
</gene>
<dbReference type="NCBIfam" id="TIGR00786">
    <property type="entry name" value="dctM"/>
    <property type="match status" value="1"/>
</dbReference>
<keyword evidence="10" id="KW-1185">Reference proteome</keyword>
<keyword evidence="7" id="KW-0813">Transport</keyword>
<protein>
    <recommendedName>
        <fullName evidence="7">TRAP transporter large permease protein</fullName>
    </recommendedName>
</protein>
<dbReference type="PIRSF" id="PIRSF006066">
    <property type="entry name" value="HI0050"/>
    <property type="match status" value="1"/>
</dbReference>
<feature type="transmembrane region" description="Helical" evidence="7">
    <location>
        <begin position="239"/>
        <end position="255"/>
    </location>
</feature>
<evidence type="ECO:0000256" key="7">
    <source>
        <dbReference type="RuleBase" id="RU369079"/>
    </source>
</evidence>
<comment type="subunit">
    <text evidence="7">The complex comprises the extracytoplasmic solute receptor protein and the two transmembrane proteins.</text>
</comment>
<dbReference type="InterPro" id="IPR010656">
    <property type="entry name" value="DctM"/>
</dbReference>
<dbReference type="Proteomes" id="UP000199071">
    <property type="component" value="Unassembled WGS sequence"/>
</dbReference>
<feature type="transmembrane region" description="Helical" evidence="7">
    <location>
        <begin position="395"/>
        <end position="419"/>
    </location>
</feature>
<evidence type="ECO:0000256" key="5">
    <source>
        <dbReference type="ARBA" id="ARBA00022989"/>
    </source>
</evidence>
<evidence type="ECO:0000256" key="4">
    <source>
        <dbReference type="ARBA" id="ARBA00022692"/>
    </source>
</evidence>
<accession>A0A1G6BU42</accession>
<reference evidence="9 10" key="1">
    <citation type="submission" date="2016-10" db="EMBL/GenBank/DDBJ databases">
        <authorList>
            <person name="de Groot N.N."/>
        </authorList>
    </citation>
    <scope>NUCLEOTIDE SEQUENCE [LARGE SCALE GENOMIC DNA]</scope>
    <source>
        <strain evidence="9 10">ATCC 35022</strain>
    </source>
</reference>
<evidence type="ECO:0000313" key="10">
    <source>
        <dbReference type="Proteomes" id="UP000199071"/>
    </source>
</evidence>
<evidence type="ECO:0000256" key="1">
    <source>
        <dbReference type="ARBA" id="ARBA00004429"/>
    </source>
</evidence>
<feature type="transmembrane region" description="Helical" evidence="7">
    <location>
        <begin position="41"/>
        <end position="65"/>
    </location>
</feature>
<feature type="transmembrane region" description="Helical" evidence="7">
    <location>
        <begin position="138"/>
        <end position="158"/>
    </location>
</feature>
<evidence type="ECO:0000256" key="3">
    <source>
        <dbReference type="ARBA" id="ARBA00022519"/>
    </source>
</evidence>
<keyword evidence="6 7" id="KW-0472">Membrane</keyword>
<comment type="similarity">
    <text evidence="7">Belongs to the TRAP transporter large permease family.</text>
</comment>
<dbReference type="EMBL" id="FMXQ01000003">
    <property type="protein sequence ID" value="SDB24124.1"/>
    <property type="molecule type" value="Genomic_DNA"/>
</dbReference>
<evidence type="ECO:0000313" key="9">
    <source>
        <dbReference type="EMBL" id="SDB24124.1"/>
    </source>
</evidence>
<evidence type="ECO:0000259" key="8">
    <source>
        <dbReference type="Pfam" id="PF06808"/>
    </source>
</evidence>
<organism evidence="9 10">
    <name type="scientific">Bauldia litoralis</name>
    <dbReference type="NCBI Taxonomy" id="665467"/>
    <lineage>
        <taxon>Bacteria</taxon>
        <taxon>Pseudomonadati</taxon>
        <taxon>Pseudomonadota</taxon>
        <taxon>Alphaproteobacteria</taxon>
        <taxon>Hyphomicrobiales</taxon>
        <taxon>Kaistiaceae</taxon>
        <taxon>Bauldia</taxon>
    </lineage>
</organism>
<dbReference type="RefSeq" id="WP_090876120.1">
    <property type="nucleotide sequence ID" value="NZ_FMXQ01000003.1"/>
</dbReference>
<dbReference type="STRING" id="665467.SAMN02982931_01854"/>
<feature type="transmembrane region" description="Helical" evidence="7">
    <location>
        <begin position="12"/>
        <end position="35"/>
    </location>
</feature>
<comment type="subcellular location">
    <subcellularLocation>
        <location evidence="1 7">Cell inner membrane</location>
        <topology evidence="1 7">Multi-pass membrane protein</topology>
    </subcellularLocation>
</comment>
<feature type="transmembrane region" description="Helical" evidence="7">
    <location>
        <begin position="312"/>
        <end position="342"/>
    </location>
</feature>
<name>A0A1G6BU42_9HYPH</name>
<sequence length="423" mass="43699">MTAALFAVPGALLVLGAPVFLVFLLGGVLAIAFVLPLPPLVVHQVVFGGLDNYALLAVPFFVFAGELMNRSGMAGRMIAWVLALTGRIPGSLGVATVGASAAMGAVSGSSVAAVAALGKTLYPKLVEAGYGRERSAGLLASSGSIDIIIPPSIAMILYGLVAEQSIPRLFIAGILPGLVIAAMMMAFVVVAAMRADVQRTSRFDGRETWRATLAAAWALLMPVVVLGGIYLGWFSPTEAGGFACLYAILVARFIHRSMTWNEIVGAAASAAVMSAKILIIVAAAGLATWLMTTQGIPQAIVAWIDGVGLSPFGFLIAVNVLLLAVGCFFDPTSAILVLAPLLVPIAVTLDIDPIHFGIIMTVNLAIGMFTPPFGLNIFVAQSVTGLPAHSLYRGVLPFVAVQVVALLVITFVPALSLTLGGAH</sequence>
<dbReference type="GO" id="GO:0005886">
    <property type="term" value="C:plasma membrane"/>
    <property type="evidence" value="ECO:0007669"/>
    <property type="project" value="UniProtKB-SubCell"/>
</dbReference>
<dbReference type="OrthoDB" id="9790209at2"/>
<feature type="transmembrane region" description="Helical" evidence="7">
    <location>
        <begin position="170"/>
        <end position="192"/>
    </location>
</feature>
<keyword evidence="3 7" id="KW-0997">Cell inner membrane</keyword>
<feature type="transmembrane region" description="Helical" evidence="7">
    <location>
        <begin position="267"/>
        <end position="292"/>
    </location>
</feature>
<comment type="function">
    <text evidence="7">Part of the tripartite ATP-independent periplasmic (TRAP) transport system.</text>
</comment>
<proteinExistence type="inferred from homology"/>
<dbReference type="GO" id="GO:0022857">
    <property type="term" value="F:transmembrane transporter activity"/>
    <property type="evidence" value="ECO:0007669"/>
    <property type="project" value="UniProtKB-UniRule"/>
</dbReference>
<feature type="domain" description="TRAP C4-dicarboxylate transport system permease DctM subunit" evidence="8">
    <location>
        <begin position="11"/>
        <end position="415"/>
    </location>
</feature>
<feature type="transmembrane region" description="Helical" evidence="7">
    <location>
        <begin position="354"/>
        <end position="375"/>
    </location>
</feature>
<evidence type="ECO:0000256" key="6">
    <source>
        <dbReference type="ARBA" id="ARBA00023136"/>
    </source>
</evidence>
<keyword evidence="2" id="KW-1003">Cell membrane</keyword>
<keyword evidence="4 7" id="KW-0812">Transmembrane</keyword>
<feature type="transmembrane region" description="Helical" evidence="7">
    <location>
        <begin position="213"/>
        <end position="233"/>
    </location>
</feature>
<comment type="caution">
    <text evidence="7">Lacks conserved residue(s) required for the propagation of feature annotation.</text>
</comment>
<dbReference type="PANTHER" id="PTHR33362">
    <property type="entry name" value="SIALIC ACID TRAP TRANSPORTER PERMEASE PROTEIN SIAT-RELATED"/>
    <property type="match status" value="1"/>
</dbReference>